<name>A0AAV7P6J2_PLEWA</name>
<evidence type="ECO:0000256" key="1">
    <source>
        <dbReference type="SAM" id="MobiDB-lite"/>
    </source>
</evidence>
<feature type="region of interest" description="Disordered" evidence="1">
    <location>
        <begin position="1"/>
        <end position="23"/>
    </location>
</feature>
<protein>
    <submittedName>
        <fullName evidence="2">Uncharacterized protein</fullName>
    </submittedName>
</protein>
<comment type="caution">
    <text evidence="2">The sequence shown here is derived from an EMBL/GenBank/DDBJ whole genome shotgun (WGS) entry which is preliminary data.</text>
</comment>
<feature type="region of interest" description="Disordered" evidence="1">
    <location>
        <begin position="36"/>
        <end position="55"/>
    </location>
</feature>
<gene>
    <name evidence="2" type="ORF">NDU88_002263</name>
</gene>
<proteinExistence type="predicted"/>
<accession>A0AAV7P6J2</accession>
<evidence type="ECO:0000313" key="3">
    <source>
        <dbReference type="Proteomes" id="UP001066276"/>
    </source>
</evidence>
<organism evidence="2 3">
    <name type="scientific">Pleurodeles waltl</name>
    <name type="common">Iberian ribbed newt</name>
    <dbReference type="NCBI Taxonomy" id="8319"/>
    <lineage>
        <taxon>Eukaryota</taxon>
        <taxon>Metazoa</taxon>
        <taxon>Chordata</taxon>
        <taxon>Craniata</taxon>
        <taxon>Vertebrata</taxon>
        <taxon>Euteleostomi</taxon>
        <taxon>Amphibia</taxon>
        <taxon>Batrachia</taxon>
        <taxon>Caudata</taxon>
        <taxon>Salamandroidea</taxon>
        <taxon>Salamandridae</taxon>
        <taxon>Pleurodelinae</taxon>
        <taxon>Pleurodeles</taxon>
    </lineage>
</organism>
<sequence>MQLVTRTNHPQRGTPARGNDALSSSVTVLHGTLKKMGQSENKRHRQSGQWHRRPDPLKNGVLIISGNWQTLLLHPIL</sequence>
<dbReference type="AlphaFoldDB" id="A0AAV7P6J2"/>
<dbReference type="Proteomes" id="UP001066276">
    <property type="component" value="Chromosome 7"/>
</dbReference>
<reference evidence="2" key="1">
    <citation type="journal article" date="2022" name="bioRxiv">
        <title>Sequencing and chromosome-scale assembly of the giantPleurodeles waltlgenome.</title>
        <authorList>
            <person name="Brown T."/>
            <person name="Elewa A."/>
            <person name="Iarovenko S."/>
            <person name="Subramanian E."/>
            <person name="Araus A.J."/>
            <person name="Petzold A."/>
            <person name="Susuki M."/>
            <person name="Suzuki K.-i.T."/>
            <person name="Hayashi T."/>
            <person name="Toyoda A."/>
            <person name="Oliveira C."/>
            <person name="Osipova E."/>
            <person name="Leigh N.D."/>
            <person name="Simon A."/>
            <person name="Yun M.H."/>
        </authorList>
    </citation>
    <scope>NUCLEOTIDE SEQUENCE</scope>
    <source>
        <strain evidence="2">20211129_DDA</strain>
        <tissue evidence="2">Liver</tissue>
    </source>
</reference>
<dbReference type="EMBL" id="JANPWB010000011">
    <property type="protein sequence ID" value="KAJ1123796.1"/>
    <property type="molecule type" value="Genomic_DNA"/>
</dbReference>
<feature type="compositionally biased region" description="Polar residues" evidence="1">
    <location>
        <begin position="1"/>
        <end position="11"/>
    </location>
</feature>
<keyword evidence="3" id="KW-1185">Reference proteome</keyword>
<evidence type="ECO:0000313" key="2">
    <source>
        <dbReference type="EMBL" id="KAJ1123796.1"/>
    </source>
</evidence>